<feature type="transmembrane region" description="Helical" evidence="8">
    <location>
        <begin position="12"/>
        <end position="35"/>
    </location>
</feature>
<feature type="transmembrane region" description="Helical" evidence="8">
    <location>
        <begin position="80"/>
        <end position="103"/>
    </location>
</feature>
<dbReference type="CDD" id="cd17321">
    <property type="entry name" value="MFS_MMR_MDR_like"/>
    <property type="match status" value="1"/>
</dbReference>
<proteinExistence type="predicted"/>
<dbReference type="Gene3D" id="1.20.1250.20">
    <property type="entry name" value="MFS general substrate transporter like domains"/>
    <property type="match status" value="2"/>
</dbReference>
<gene>
    <name evidence="10" type="ORF">FNL38_101157</name>
</gene>
<keyword evidence="3" id="KW-1003">Cell membrane</keyword>
<dbReference type="PRINTS" id="PR01036">
    <property type="entry name" value="TCRTETB"/>
</dbReference>
<feature type="transmembrane region" description="Helical" evidence="8">
    <location>
        <begin position="431"/>
        <end position="449"/>
    </location>
</feature>
<feature type="domain" description="Major facilitator superfamily (MFS) profile" evidence="9">
    <location>
        <begin position="13"/>
        <end position="454"/>
    </location>
</feature>
<evidence type="ECO:0000256" key="6">
    <source>
        <dbReference type="ARBA" id="ARBA00023136"/>
    </source>
</evidence>
<sequence length="476" mass="49265">MELNSQPVRTGPLLAILSGAPFVASLDLFVVNVAFGDIAESFPGHSLGEFSWILNGYAIVYAALLIPLGRWADRIGPKRAFIAGLALFTLASAACAFSPSLWMLVTFRIVQAVGAAALTPASLGLLINALPAAKRQSGVRIWAASGAAAAAFGPVVGGMLVEASWHWVFLINVPIGIVLLYFAVRLVPDAAEKDPDAGMDLAGAALLTVGIGALALALVQGPDWGWTDPRIVIACALAAVTLIAFWWSNSRHSAPLIAPDLLKVRSFAWSNITAILFSATFAAGLLANILWLQEVWGYSALRTGFAVAPGPMMVPLFAIVGGALTRKYSAGRVAALGSALWAAGTLFVLLSVDTTPHYATQLLPGWIITGIGVGLALPTILSQATADLPAARSATGSAVISMSRQIGTVLGVSILIAVLGSAVDYSTFRQAWWVIVAIAVASAVASLGMTPSSSTDTASTETAGTKSVPRQGIPVE</sequence>
<dbReference type="EMBL" id="VNIQ01000001">
    <property type="protein sequence ID" value="TYQ07792.1"/>
    <property type="molecule type" value="Genomic_DNA"/>
</dbReference>
<dbReference type="InterPro" id="IPR011701">
    <property type="entry name" value="MFS"/>
</dbReference>
<dbReference type="GO" id="GO:0005886">
    <property type="term" value="C:plasma membrane"/>
    <property type="evidence" value="ECO:0007669"/>
    <property type="project" value="UniProtKB-SubCell"/>
</dbReference>
<protein>
    <submittedName>
        <fullName evidence="10">EmrB/QacA subfamily drug resistance transporter</fullName>
    </submittedName>
</protein>
<feature type="transmembrane region" description="Helical" evidence="8">
    <location>
        <begin position="268"/>
        <end position="292"/>
    </location>
</feature>
<feature type="transmembrane region" description="Helical" evidence="8">
    <location>
        <begin position="109"/>
        <end position="129"/>
    </location>
</feature>
<feature type="transmembrane region" description="Helical" evidence="8">
    <location>
        <begin position="141"/>
        <end position="161"/>
    </location>
</feature>
<keyword evidence="6 8" id="KW-0472">Membrane</keyword>
<feature type="transmembrane region" description="Helical" evidence="8">
    <location>
        <begin position="364"/>
        <end position="385"/>
    </location>
</feature>
<evidence type="ECO:0000256" key="2">
    <source>
        <dbReference type="ARBA" id="ARBA00022448"/>
    </source>
</evidence>
<dbReference type="SUPFAM" id="SSF103473">
    <property type="entry name" value="MFS general substrate transporter"/>
    <property type="match status" value="1"/>
</dbReference>
<feature type="transmembrane region" description="Helical" evidence="8">
    <location>
        <begin position="406"/>
        <end position="425"/>
    </location>
</feature>
<dbReference type="Pfam" id="PF07690">
    <property type="entry name" value="MFS_1"/>
    <property type="match status" value="1"/>
</dbReference>
<evidence type="ECO:0000256" key="4">
    <source>
        <dbReference type="ARBA" id="ARBA00022692"/>
    </source>
</evidence>
<dbReference type="InterPro" id="IPR020846">
    <property type="entry name" value="MFS_dom"/>
</dbReference>
<evidence type="ECO:0000256" key="5">
    <source>
        <dbReference type="ARBA" id="ARBA00022989"/>
    </source>
</evidence>
<evidence type="ECO:0000256" key="7">
    <source>
        <dbReference type="SAM" id="MobiDB-lite"/>
    </source>
</evidence>
<keyword evidence="5 8" id="KW-1133">Transmembrane helix</keyword>
<reference evidence="10" key="1">
    <citation type="submission" date="2019-07" db="EMBL/GenBank/DDBJ databases">
        <title>Genomic Encyclopedia of Type Strains, Phase IV (KMG-IV): sequencing the most valuable type-strain genomes for metagenomic binning, comparative biology and taxonomic classification.</title>
        <authorList>
            <person name="Goeker M."/>
        </authorList>
    </citation>
    <scope>NUCLEOTIDE SEQUENCE</scope>
    <source>
        <strain evidence="10">DSM 44596</strain>
    </source>
</reference>
<feature type="region of interest" description="Disordered" evidence="7">
    <location>
        <begin position="450"/>
        <end position="476"/>
    </location>
</feature>
<evidence type="ECO:0000313" key="10">
    <source>
        <dbReference type="EMBL" id="TYQ07792.1"/>
    </source>
</evidence>
<dbReference type="PANTHER" id="PTHR42718">
    <property type="entry name" value="MAJOR FACILITATOR SUPERFAMILY MULTIDRUG TRANSPORTER MFSC"/>
    <property type="match status" value="1"/>
</dbReference>
<dbReference type="GO" id="GO:0022857">
    <property type="term" value="F:transmembrane transporter activity"/>
    <property type="evidence" value="ECO:0007669"/>
    <property type="project" value="InterPro"/>
</dbReference>
<feature type="transmembrane region" description="Helical" evidence="8">
    <location>
        <begin position="199"/>
        <end position="219"/>
    </location>
</feature>
<keyword evidence="4 8" id="KW-0812">Transmembrane</keyword>
<feature type="transmembrane region" description="Helical" evidence="8">
    <location>
        <begin position="167"/>
        <end position="187"/>
    </location>
</feature>
<dbReference type="AlphaFoldDB" id="A0A652YVS3"/>
<evidence type="ECO:0000256" key="8">
    <source>
        <dbReference type="SAM" id="Phobius"/>
    </source>
</evidence>
<comment type="caution">
    <text evidence="10">The sequence shown here is derived from an EMBL/GenBank/DDBJ whole genome shotgun (WGS) entry which is preliminary data.</text>
</comment>
<dbReference type="InterPro" id="IPR036259">
    <property type="entry name" value="MFS_trans_sf"/>
</dbReference>
<evidence type="ECO:0000259" key="9">
    <source>
        <dbReference type="PROSITE" id="PS50850"/>
    </source>
</evidence>
<evidence type="ECO:0000256" key="3">
    <source>
        <dbReference type="ARBA" id="ARBA00022475"/>
    </source>
</evidence>
<feature type="transmembrane region" description="Helical" evidence="8">
    <location>
        <begin position="231"/>
        <end position="247"/>
    </location>
</feature>
<dbReference type="InterPro" id="IPR004638">
    <property type="entry name" value="EmrB-like"/>
</dbReference>
<accession>A0A652YVS3</accession>
<feature type="transmembrane region" description="Helical" evidence="8">
    <location>
        <begin position="50"/>
        <end position="68"/>
    </location>
</feature>
<evidence type="ECO:0000256" key="1">
    <source>
        <dbReference type="ARBA" id="ARBA00004651"/>
    </source>
</evidence>
<comment type="subcellular location">
    <subcellularLocation>
        <location evidence="1">Cell membrane</location>
        <topology evidence="1">Multi-pass membrane protein</topology>
    </subcellularLocation>
</comment>
<feature type="transmembrane region" description="Helical" evidence="8">
    <location>
        <begin position="333"/>
        <end position="352"/>
    </location>
</feature>
<dbReference type="PANTHER" id="PTHR42718:SF48">
    <property type="entry name" value="CONSERVED TWO-DOMAIN MEMBRANE PROTEIN-RELATED"/>
    <property type="match status" value="1"/>
</dbReference>
<feature type="compositionally biased region" description="Low complexity" evidence="7">
    <location>
        <begin position="450"/>
        <end position="465"/>
    </location>
</feature>
<keyword evidence="2" id="KW-0813">Transport</keyword>
<name>A0A652YVS3_NOCGL</name>
<feature type="transmembrane region" description="Helical" evidence="8">
    <location>
        <begin position="304"/>
        <end position="324"/>
    </location>
</feature>
<dbReference type="NCBIfam" id="TIGR00711">
    <property type="entry name" value="efflux_EmrB"/>
    <property type="match status" value="1"/>
</dbReference>
<organism evidence="10">
    <name type="scientific">Nocardia globerula</name>
    <dbReference type="NCBI Taxonomy" id="1818"/>
    <lineage>
        <taxon>Bacteria</taxon>
        <taxon>Bacillati</taxon>
        <taxon>Actinomycetota</taxon>
        <taxon>Actinomycetes</taxon>
        <taxon>Mycobacteriales</taxon>
        <taxon>Nocardiaceae</taxon>
        <taxon>Nocardia</taxon>
    </lineage>
</organism>
<dbReference type="PROSITE" id="PS50850">
    <property type="entry name" value="MFS"/>
    <property type="match status" value="1"/>
</dbReference>